<protein>
    <submittedName>
        <fullName evidence="8">Cytochrome c-type biogenesis protein</fullName>
    </submittedName>
</protein>
<dbReference type="Pfam" id="PF02683">
    <property type="entry name" value="DsbD_TM"/>
    <property type="match status" value="1"/>
</dbReference>
<comment type="caution">
    <text evidence="8">The sequence shown here is derived from an EMBL/GenBank/DDBJ whole genome shotgun (WGS) entry which is preliminary data.</text>
</comment>
<evidence type="ECO:0000256" key="5">
    <source>
        <dbReference type="ARBA" id="ARBA00023136"/>
    </source>
</evidence>
<dbReference type="AlphaFoldDB" id="A0A0M8KBE1"/>
<evidence type="ECO:0000313" key="11">
    <source>
        <dbReference type="Proteomes" id="UP000050502"/>
    </source>
</evidence>
<accession>A0A0M8KBE1</accession>
<keyword evidence="3 6" id="KW-0812">Transmembrane</keyword>
<evidence type="ECO:0000256" key="3">
    <source>
        <dbReference type="ARBA" id="ARBA00022692"/>
    </source>
</evidence>
<keyword evidence="4 6" id="KW-1133">Transmembrane helix</keyword>
<evidence type="ECO:0000256" key="2">
    <source>
        <dbReference type="ARBA" id="ARBA00006143"/>
    </source>
</evidence>
<dbReference type="InterPro" id="IPR051790">
    <property type="entry name" value="Cytochrome_c-biogenesis_DsbD"/>
</dbReference>
<evidence type="ECO:0000313" key="8">
    <source>
        <dbReference type="EMBL" id="GAP64572.1"/>
    </source>
</evidence>
<reference evidence="10" key="3">
    <citation type="submission" date="2015-08" db="EMBL/GenBank/DDBJ databases">
        <title>Draft Genome Sequence of a Heterotrophic Facultative Anaerobic Bacterium Ardenticatena maritima Strain 110S.</title>
        <authorList>
            <person name="Kawaichi S."/>
            <person name="Yoshida T."/>
            <person name="Sako Y."/>
            <person name="Nakamura R."/>
        </authorList>
    </citation>
    <scope>NUCLEOTIDE SEQUENCE [LARGE SCALE GENOMIC DNA]</scope>
    <source>
        <strain evidence="10">110S</strain>
    </source>
</reference>
<comment type="subcellular location">
    <subcellularLocation>
        <location evidence="1">Membrane</location>
        <topology evidence="1">Multi-pass membrane protein</topology>
    </subcellularLocation>
</comment>
<dbReference type="EMBL" id="BBZA01000284">
    <property type="protein sequence ID" value="GAP64572.1"/>
    <property type="molecule type" value="Genomic_DNA"/>
</dbReference>
<dbReference type="EMBL" id="LGKN01000001">
    <property type="protein sequence ID" value="KPL90232.1"/>
    <property type="molecule type" value="Genomic_DNA"/>
</dbReference>
<dbReference type="OrthoDB" id="9803065at2"/>
<feature type="transmembrane region" description="Helical" evidence="6">
    <location>
        <begin position="208"/>
        <end position="233"/>
    </location>
</feature>
<dbReference type="STRING" id="872965.SE16_00075"/>
<organism evidence="8 10">
    <name type="scientific">Ardenticatena maritima</name>
    <dbReference type="NCBI Taxonomy" id="872965"/>
    <lineage>
        <taxon>Bacteria</taxon>
        <taxon>Bacillati</taxon>
        <taxon>Chloroflexota</taxon>
        <taxon>Ardenticatenia</taxon>
        <taxon>Ardenticatenales</taxon>
        <taxon>Ardenticatenaceae</taxon>
        <taxon>Ardenticatena</taxon>
    </lineage>
</organism>
<reference evidence="9 11" key="2">
    <citation type="submission" date="2015-07" db="EMBL/GenBank/DDBJ databases">
        <title>Whole genome sequence of Ardenticatena maritima DSM 23922.</title>
        <authorList>
            <person name="Hemp J."/>
            <person name="Ward L.M."/>
            <person name="Pace L.A."/>
            <person name="Fischer W.W."/>
        </authorList>
    </citation>
    <scope>NUCLEOTIDE SEQUENCE [LARGE SCALE GENOMIC DNA]</scope>
    <source>
        <strain evidence="9 11">110S</strain>
    </source>
</reference>
<feature type="transmembrane region" description="Helical" evidence="6">
    <location>
        <begin position="87"/>
        <end position="113"/>
    </location>
</feature>
<feature type="transmembrane region" description="Helical" evidence="6">
    <location>
        <begin position="56"/>
        <end position="81"/>
    </location>
</feature>
<comment type="similarity">
    <text evidence="2">Belongs to the DsbD family.</text>
</comment>
<dbReference type="PANTHER" id="PTHR31272:SF4">
    <property type="entry name" value="CYTOCHROME C-TYPE BIOGENESIS PROTEIN HI_1454-RELATED"/>
    <property type="match status" value="1"/>
</dbReference>
<feature type="transmembrane region" description="Helical" evidence="6">
    <location>
        <begin position="165"/>
        <end position="187"/>
    </location>
</feature>
<evidence type="ECO:0000256" key="1">
    <source>
        <dbReference type="ARBA" id="ARBA00004141"/>
    </source>
</evidence>
<dbReference type="Proteomes" id="UP000050502">
    <property type="component" value="Unassembled WGS sequence"/>
</dbReference>
<dbReference type="FunCoup" id="A0A0M8KBE1">
    <property type="interactions" value="114"/>
</dbReference>
<dbReference type="PANTHER" id="PTHR31272">
    <property type="entry name" value="CYTOCHROME C-TYPE BIOGENESIS PROTEIN HI_1454-RELATED"/>
    <property type="match status" value="1"/>
</dbReference>
<evidence type="ECO:0000313" key="9">
    <source>
        <dbReference type="EMBL" id="KPL90232.1"/>
    </source>
</evidence>
<keyword evidence="5 6" id="KW-0472">Membrane</keyword>
<dbReference type="Proteomes" id="UP000037784">
    <property type="component" value="Unassembled WGS sequence"/>
</dbReference>
<dbReference type="PATRIC" id="fig|872965.6.peg.3090"/>
<sequence>MTTPDLSPLFIGSAFVAGILSFLSPCVLPLVPVYLGYLTGSLNPNEADRRTLLTHAGAFIIGFASIFTVLGASVGLIGFALQDRVPLLVRLGGLLVILMGLHLLGVIRIPWLYMEKRLDMQKVAREPNLFTSYGLGVVFGAGWTPCVGPVLSAILGLAYTSGTALQGAFLLAVYSAGLGIPFLLAALGTNQLLTRLRPGAWMRRIEQASGILLIAVGLLLLSNRMTMLNSYLIRFTPDWLLNLL</sequence>
<dbReference type="RefSeq" id="WP_054494261.1">
    <property type="nucleotide sequence ID" value="NZ_BBZA01000284.1"/>
</dbReference>
<dbReference type="InParanoid" id="A0A0M8KBE1"/>
<feature type="transmembrane region" description="Helical" evidence="6">
    <location>
        <begin position="133"/>
        <end position="159"/>
    </location>
</feature>
<gene>
    <name evidence="8" type="primary">ccdA</name>
    <name evidence="8" type="ORF">ARMA_2995</name>
    <name evidence="9" type="ORF">SE16_00075</name>
</gene>
<evidence type="ECO:0000256" key="6">
    <source>
        <dbReference type="SAM" id="Phobius"/>
    </source>
</evidence>
<dbReference type="InterPro" id="IPR003834">
    <property type="entry name" value="Cyt_c_assmbl_TM_dom"/>
</dbReference>
<evidence type="ECO:0000259" key="7">
    <source>
        <dbReference type="Pfam" id="PF02683"/>
    </source>
</evidence>
<name>A0A0M8KBE1_9CHLR</name>
<reference evidence="8 10" key="1">
    <citation type="journal article" date="2015" name="Genome Announc.">
        <title>Draft Genome Sequence of a Heterotrophic Facultative Anaerobic Thermophilic Bacterium, Ardenticatena maritima Strain 110ST.</title>
        <authorList>
            <person name="Kawaichi S."/>
            <person name="Yoshida T."/>
            <person name="Sako Y."/>
            <person name="Nakamura R."/>
        </authorList>
    </citation>
    <scope>NUCLEOTIDE SEQUENCE [LARGE SCALE GENOMIC DNA]</scope>
    <source>
        <strain evidence="8 10">110S</strain>
    </source>
</reference>
<feature type="domain" description="Cytochrome C biogenesis protein transmembrane" evidence="7">
    <location>
        <begin position="10"/>
        <end position="222"/>
    </location>
</feature>
<dbReference type="GO" id="GO:0017004">
    <property type="term" value="P:cytochrome complex assembly"/>
    <property type="evidence" value="ECO:0007669"/>
    <property type="project" value="InterPro"/>
</dbReference>
<evidence type="ECO:0000256" key="4">
    <source>
        <dbReference type="ARBA" id="ARBA00022989"/>
    </source>
</evidence>
<proteinExistence type="inferred from homology"/>
<feature type="transmembrane region" description="Helical" evidence="6">
    <location>
        <begin position="6"/>
        <end position="35"/>
    </location>
</feature>
<keyword evidence="10" id="KW-1185">Reference proteome</keyword>
<dbReference type="GO" id="GO:0016020">
    <property type="term" value="C:membrane"/>
    <property type="evidence" value="ECO:0007669"/>
    <property type="project" value="UniProtKB-SubCell"/>
</dbReference>
<evidence type="ECO:0000313" key="10">
    <source>
        <dbReference type="Proteomes" id="UP000037784"/>
    </source>
</evidence>